<evidence type="ECO:0000256" key="2">
    <source>
        <dbReference type="ARBA" id="ARBA00009142"/>
    </source>
</evidence>
<comment type="subcellular location">
    <subcellularLocation>
        <location evidence="1 8">Cell membrane</location>
        <topology evidence="1 8">Multi-pass membrane protein</topology>
    </subcellularLocation>
</comment>
<feature type="transmembrane region" description="Helical" evidence="8">
    <location>
        <begin position="97"/>
        <end position="115"/>
    </location>
</feature>
<dbReference type="PANTHER" id="PTHR30269">
    <property type="entry name" value="TRANSMEMBRANE PROTEIN YFCA"/>
    <property type="match status" value="1"/>
</dbReference>
<accession>A0ABT1LE63</accession>
<feature type="transmembrane region" description="Helical" evidence="8">
    <location>
        <begin position="227"/>
        <end position="248"/>
    </location>
</feature>
<organism evidence="9 10">
    <name type="scientific">Alsobacter ponti</name>
    <dbReference type="NCBI Taxonomy" id="2962936"/>
    <lineage>
        <taxon>Bacteria</taxon>
        <taxon>Pseudomonadati</taxon>
        <taxon>Pseudomonadota</taxon>
        <taxon>Alphaproteobacteria</taxon>
        <taxon>Hyphomicrobiales</taxon>
        <taxon>Alsobacteraceae</taxon>
        <taxon>Alsobacter</taxon>
    </lineage>
</organism>
<dbReference type="PANTHER" id="PTHR30269:SF37">
    <property type="entry name" value="MEMBRANE TRANSPORTER PROTEIN"/>
    <property type="match status" value="1"/>
</dbReference>
<keyword evidence="10" id="KW-1185">Reference proteome</keyword>
<name>A0ABT1LE63_9HYPH</name>
<evidence type="ECO:0000256" key="7">
    <source>
        <dbReference type="ARBA" id="ARBA00023136"/>
    </source>
</evidence>
<evidence type="ECO:0000313" key="9">
    <source>
        <dbReference type="EMBL" id="MCP8939790.1"/>
    </source>
</evidence>
<dbReference type="EMBL" id="JANCLU010000014">
    <property type="protein sequence ID" value="MCP8939790.1"/>
    <property type="molecule type" value="Genomic_DNA"/>
</dbReference>
<evidence type="ECO:0000256" key="4">
    <source>
        <dbReference type="ARBA" id="ARBA00022475"/>
    </source>
</evidence>
<feature type="transmembrane region" description="Helical" evidence="8">
    <location>
        <begin position="135"/>
        <end position="155"/>
    </location>
</feature>
<reference evidence="9 10" key="1">
    <citation type="submission" date="2022-07" db="EMBL/GenBank/DDBJ databases">
        <authorList>
            <person name="Li W.-J."/>
            <person name="Deng Q.-Q."/>
        </authorList>
    </citation>
    <scope>NUCLEOTIDE SEQUENCE [LARGE SCALE GENOMIC DNA]</scope>
    <source>
        <strain evidence="9 10">SYSU M60028</strain>
    </source>
</reference>
<comment type="caution">
    <text evidence="9">The sequence shown here is derived from an EMBL/GenBank/DDBJ whole genome shotgun (WGS) entry which is preliminary data.</text>
</comment>
<evidence type="ECO:0000256" key="6">
    <source>
        <dbReference type="ARBA" id="ARBA00022989"/>
    </source>
</evidence>
<keyword evidence="6 8" id="KW-1133">Transmembrane helix</keyword>
<dbReference type="Pfam" id="PF01925">
    <property type="entry name" value="TauE"/>
    <property type="match status" value="1"/>
</dbReference>
<sequence>MISEPFFYLVAVPAVVLMGLSKGGFSGLGLLSMSMLSLAVSPVKAAAIMLPILIVQDMVSVWAYRRTFDKRLLAIMLPGTILGIGFGWLIAAQVSEAVVRLIVGLISVVFVAMFWRRRPLKTEPAPVPGKPAPGVFWGAVAGYTSFVAHAGGPPFQVYVMPLRLSPALYAGTNTMFFAATNALKTVPYLALGQFSPENLASSAALFPIAIVATLGGVWLIQRIDATRFYMVVYGLTLLVGLGLVTDAVRELLHG</sequence>
<evidence type="ECO:0000256" key="1">
    <source>
        <dbReference type="ARBA" id="ARBA00004651"/>
    </source>
</evidence>
<evidence type="ECO:0000256" key="5">
    <source>
        <dbReference type="ARBA" id="ARBA00022692"/>
    </source>
</evidence>
<keyword evidence="5 8" id="KW-0812">Transmembrane</keyword>
<feature type="transmembrane region" description="Helical" evidence="8">
    <location>
        <begin position="72"/>
        <end position="91"/>
    </location>
</feature>
<dbReference type="InterPro" id="IPR002781">
    <property type="entry name" value="TM_pro_TauE-like"/>
</dbReference>
<protein>
    <recommendedName>
        <fullName evidence="8">Probable membrane transporter protein</fullName>
    </recommendedName>
</protein>
<keyword evidence="7 8" id="KW-0472">Membrane</keyword>
<keyword evidence="3" id="KW-0813">Transport</keyword>
<evidence type="ECO:0000313" key="10">
    <source>
        <dbReference type="Proteomes" id="UP001205890"/>
    </source>
</evidence>
<evidence type="ECO:0000256" key="3">
    <source>
        <dbReference type="ARBA" id="ARBA00022448"/>
    </source>
</evidence>
<feature type="transmembrane region" description="Helical" evidence="8">
    <location>
        <begin position="203"/>
        <end position="221"/>
    </location>
</feature>
<keyword evidence="4 8" id="KW-1003">Cell membrane</keyword>
<comment type="similarity">
    <text evidence="2 8">Belongs to the 4-toluene sulfonate uptake permease (TSUP) (TC 2.A.102) family.</text>
</comment>
<dbReference type="Proteomes" id="UP001205890">
    <property type="component" value="Unassembled WGS sequence"/>
</dbReference>
<proteinExistence type="inferred from homology"/>
<evidence type="ECO:0000256" key="8">
    <source>
        <dbReference type="RuleBase" id="RU363041"/>
    </source>
</evidence>
<gene>
    <name evidence="9" type="ORF">NK718_14775</name>
</gene>
<dbReference type="InterPro" id="IPR052017">
    <property type="entry name" value="TSUP"/>
</dbReference>
<feature type="transmembrane region" description="Helical" evidence="8">
    <location>
        <begin position="7"/>
        <end position="25"/>
    </location>
</feature>